<evidence type="ECO:0000313" key="3">
    <source>
        <dbReference type="EMBL" id="KAF1991323.1"/>
    </source>
</evidence>
<proteinExistence type="predicted"/>
<feature type="transmembrane region" description="Helical" evidence="2">
    <location>
        <begin position="90"/>
        <end position="109"/>
    </location>
</feature>
<evidence type="ECO:0000313" key="4">
    <source>
        <dbReference type="Proteomes" id="UP000800041"/>
    </source>
</evidence>
<accession>A0A6G1HDR6</accession>
<dbReference type="AlphaFoldDB" id="A0A6G1HDR6"/>
<protein>
    <submittedName>
        <fullName evidence="3">Uncharacterized protein</fullName>
    </submittedName>
</protein>
<feature type="region of interest" description="Disordered" evidence="1">
    <location>
        <begin position="1"/>
        <end position="25"/>
    </location>
</feature>
<feature type="transmembrane region" description="Helical" evidence="2">
    <location>
        <begin position="157"/>
        <end position="176"/>
    </location>
</feature>
<dbReference type="Proteomes" id="UP000800041">
    <property type="component" value="Unassembled WGS sequence"/>
</dbReference>
<dbReference type="Pfam" id="PF11374">
    <property type="entry name" value="DUF3176"/>
    <property type="match status" value="1"/>
</dbReference>
<feature type="compositionally biased region" description="Polar residues" evidence="1">
    <location>
        <begin position="11"/>
        <end position="25"/>
    </location>
</feature>
<dbReference type="OrthoDB" id="5376804at2759"/>
<organism evidence="3 4">
    <name type="scientific">Aulographum hederae CBS 113979</name>
    <dbReference type="NCBI Taxonomy" id="1176131"/>
    <lineage>
        <taxon>Eukaryota</taxon>
        <taxon>Fungi</taxon>
        <taxon>Dikarya</taxon>
        <taxon>Ascomycota</taxon>
        <taxon>Pezizomycotina</taxon>
        <taxon>Dothideomycetes</taxon>
        <taxon>Pleosporomycetidae</taxon>
        <taxon>Aulographales</taxon>
        <taxon>Aulographaceae</taxon>
    </lineage>
</organism>
<keyword evidence="2" id="KW-0472">Membrane</keyword>
<feature type="transmembrane region" description="Helical" evidence="2">
    <location>
        <begin position="512"/>
        <end position="534"/>
    </location>
</feature>
<dbReference type="PANTHER" id="PTHR35394">
    <property type="entry name" value="DUF3176 DOMAIN-CONTAINING PROTEIN"/>
    <property type="match status" value="1"/>
</dbReference>
<name>A0A6G1HDR6_9PEZI</name>
<evidence type="ECO:0000256" key="2">
    <source>
        <dbReference type="SAM" id="Phobius"/>
    </source>
</evidence>
<dbReference type="InterPro" id="IPR021514">
    <property type="entry name" value="DUF3176"/>
</dbReference>
<keyword evidence="4" id="KW-1185">Reference proteome</keyword>
<reference evidence="3" key="1">
    <citation type="journal article" date="2020" name="Stud. Mycol.">
        <title>101 Dothideomycetes genomes: a test case for predicting lifestyles and emergence of pathogens.</title>
        <authorList>
            <person name="Haridas S."/>
            <person name="Albert R."/>
            <person name="Binder M."/>
            <person name="Bloem J."/>
            <person name="Labutti K."/>
            <person name="Salamov A."/>
            <person name="Andreopoulos B."/>
            <person name="Baker S."/>
            <person name="Barry K."/>
            <person name="Bills G."/>
            <person name="Bluhm B."/>
            <person name="Cannon C."/>
            <person name="Castanera R."/>
            <person name="Culley D."/>
            <person name="Daum C."/>
            <person name="Ezra D."/>
            <person name="Gonzalez J."/>
            <person name="Henrissat B."/>
            <person name="Kuo A."/>
            <person name="Liang C."/>
            <person name="Lipzen A."/>
            <person name="Lutzoni F."/>
            <person name="Magnuson J."/>
            <person name="Mondo S."/>
            <person name="Nolan M."/>
            <person name="Ohm R."/>
            <person name="Pangilinan J."/>
            <person name="Park H.-J."/>
            <person name="Ramirez L."/>
            <person name="Alfaro M."/>
            <person name="Sun H."/>
            <person name="Tritt A."/>
            <person name="Yoshinaga Y."/>
            <person name="Zwiers L.-H."/>
            <person name="Turgeon B."/>
            <person name="Goodwin S."/>
            <person name="Spatafora J."/>
            <person name="Crous P."/>
            <person name="Grigoriev I."/>
        </authorList>
    </citation>
    <scope>NUCLEOTIDE SEQUENCE</scope>
    <source>
        <strain evidence="3">CBS 113979</strain>
    </source>
</reference>
<gene>
    <name evidence="3" type="ORF">K402DRAFT_322720</name>
</gene>
<dbReference type="PANTHER" id="PTHR35394:SF6">
    <property type="entry name" value="DUF3176 DOMAIN-CONTAINING PROTEIN"/>
    <property type="match status" value="1"/>
</dbReference>
<evidence type="ECO:0000256" key="1">
    <source>
        <dbReference type="SAM" id="MobiDB-lite"/>
    </source>
</evidence>
<dbReference type="EMBL" id="ML977139">
    <property type="protein sequence ID" value="KAF1991323.1"/>
    <property type="molecule type" value="Genomic_DNA"/>
</dbReference>
<keyword evidence="2" id="KW-0812">Transmembrane</keyword>
<feature type="transmembrane region" description="Helical" evidence="2">
    <location>
        <begin position="58"/>
        <end position="78"/>
    </location>
</feature>
<sequence length="597" mass="63829">MAASIDVQEVSAGTTSPHPSERTWSFKSPIKLSEKRTSTSSSNRSPVFSKSSSWTFEYISLLVGLGSIAGIVAVLATFNGQALPDWPHHITLNALIALLATVANANIAIPLQSGLSQLKWIRFKSSRAPLADMEVFDEASRGTWGALKLLVTARGGIFGSFGAVITIVALAIGPFAQQIALYKSRVVEIPGIATVPRALNYTGALPSNISPTGYAPILPMKSAVYNGLFAENGRPAATLPVSCQTGNCTWESYDSLAACTSCVDITEYITRYCDGLPEAGRGNMTACGWQVPQGAKLNTSADVFSMASHIPSAFGDMPHSMIMKLIFMGTETFGGQPGGVTPWALQCTLDTCVQTIHSTVVNGAVVENVTSSILNNTVVDISNPETDGSIYLTGSDNTTYLVDKGAILGMRGWFSTLFRNGSATRSTADFNQTITDSTVVVNLTVGISSGETFFDSDIVTAFYWNFYQYEAGLPMLMNDLATSMSVAFRSFLGAEPVSGVALATESYVHVRWGFVAVPVAVILLTAMFLGLAIWRSRRSGAELWKSSALAMLFHGLDSEAREQFGNMGLEEKVRLARDVRVQLDDSVGDGKAGLLRI</sequence>
<keyword evidence="2" id="KW-1133">Transmembrane helix</keyword>